<dbReference type="AlphaFoldDB" id="A0A2P2KTN5"/>
<name>A0A2P2KTN5_RHIMU</name>
<accession>A0A2P2KTN5</accession>
<sequence>MSLSSGCLGLALYFIFPFLNFKVDFLPLFYIQITSTCWLFSFEPNEDLDCSSNFHGNYLILTSLGYDMIMM</sequence>
<protein>
    <submittedName>
        <fullName evidence="1">Uncharacterized protein</fullName>
    </submittedName>
</protein>
<dbReference type="EMBL" id="GGEC01028607">
    <property type="protein sequence ID" value="MBX09091.1"/>
    <property type="molecule type" value="Transcribed_RNA"/>
</dbReference>
<evidence type="ECO:0000313" key="1">
    <source>
        <dbReference type="EMBL" id="MBX09091.1"/>
    </source>
</evidence>
<reference evidence="1" key="1">
    <citation type="submission" date="2018-02" db="EMBL/GenBank/DDBJ databases">
        <title>Rhizophora mucronata_Transcriptome.</title>
        <authorList>
            <person name="Meera S.P."/>
            <person name="Sreeshan A."/>
            <person name="Augustine A."/>
        </authorList>
    </citation>
    <scope>NUCLEOTIDE SEQUENCE</scope>
    <source>
        <tissue evidence="1">Leaf</tissue>
    </source>
</reference>
<organism evidence="1">
    <name type="scientific">Rhizophora mucronata</name>
    <name type="common">Asiatic mangrove</name>
    <dbReference type="NCBI Taxonomy" id="61149"/>
    <lineage>
        <taxon>Eukaryota</taxon>
        <taxon>Viridiplantae</taxon>
        <taxon>Streptophyta</taxon>
        <taxon>Embryophyta</taxon>
        <taxon>Tracheophyta</taxon>
        <taxon>Spermatophyta</taxon>
        <taxon>Magnoliopsida</taxon>
        <taxon>eudicotyledons</taxon>
        <taxon>Gunneridae</taxon>
        <taxon>Pentapetalae</taxon>
        <taxon>rosids</taxon>
        <taxon>fabids</taxon>
        <taxon>Malpighiales</taxon>
        <taxon>Rhizophoraceae</taxon>
        <taxon>Rhizophora</taxon>
    </lineage>
</organism>
<proteinExistence type="predicted"/>